<keyword evidence="4" id="KW-1185">Reference proteome</keyword>
<evidence type="ECO:0000313" key="4">
    <source>
        <dbReference type="Proteomes" id="UP000536179"/>
    </source>
</evidence>
<dbReference type="Pfam" id="PF00132">
    <property type="entry name" value="Hexapep"/>
    <property type="match status" value="1"/>
</dbReference>
<dbReference type="RefSeq" id="WP_221225006.1">
    <property type="nucleotide sequence ID" value="NZ_JACHXU010000006.1"/>
</dbReference>
<dbReference type="AlphaFoldDB" id="A0A7W5DXZ7"/>
<dbReference type="EMBL" id="JACHXU010000006">
    <property type="protein sequence ID" value="MBB3206299.1"/>
    <property type="molecule type" value="Genomic_DNA"/>
</dbReference>
<evidence type="ECO:0000313" key="3">
    <source>
        <dbReference type="EMBL" id="MBB3206299.1"/>
    </source>
</evidence>
<dbReference type="CDD" id="cd05825">
    <property type="entry name" value="LbH_wcaF_like"/>
    <property type="match status" value="1"/>
</dbReference>
<evidence type="ECO:0000256" key="2">
    <source>
        <dbReference type="ARBA" id="ARBA00022679"/>
    </source>
</evidence>
<gene>
    <name evidence="3" type="ORF">FHS27_002108</name>
</gene>
<dbReference type="SUPFAM" id="SSF51161">
    <property type="entry name" value="Trimeric LpxA-like enzymes"/>
    <property type="match status" value="1"/>
</dbReference>
<dbReference type="Proteomes" id="UP000536179">
    <property type="component" value="Unassembled WGS sequence"/>
</dbReference>
<evidence type="ECO:0000256" key="1">
    <source>
        <dbReference type="ARBA" id="ARBA00007274"/>
    </source>
</evidence>
<proteinExistence type="inferred from homology"/>
<comment type="caution">
    <text evidence="3">The sequence shown here is derived from an EMBL/GenBank/DDBJ whole genome shotgun (WGS) entry which is preliminary data.</text>
</comment>
<keyword evidence="3" id="KW-0012">Acyltransferase</keyword>
<accession>A0A7W5DXZ7</accession>
<reference evidence="3 4" key="1">
    <citation type="submission" date="2020-08" db="EMBL/GenBank/DDBJ databases">
        <title>Genomic Encyclopedia of Type Strains, Phase III (KMG-III): the genomes of soil and plant-associated and newly described type strains.</title>
        <authorList>
            <person name="Whitman W."/>
        </authorList>
    </citation>
    <scope>NUCLEOTIDE SEQUENCE [LARGE SCALE GENOMIC DNA]</scope>
    <source>
        <strain evidence="3 4">CECT 8075</strain>
    </source>
</reference>
<dbReference type="PANTHER" id="PTHR23416:SF23">
    <property type="entry name" value="ACETYLTRANSFERASE C18B11.09C-RELATED"/>
    <property type="match status" value="1"/>
</dbReference>
<dbReference type="GO" id="GO:0008374">
    <property type="term" value="F:O-acyltransferase activity"/>
    <property type="evidence" value="ECO:0007669"/>
    <property type="project" value="TreeGrafter"/>
</dbReference>
<dbReference type="EC" id="2.3.1.-" evidence="3"/>
<organism evidence="3 4">
    <name type="scientific">Aporhodopirellula rubra</name>
    <dbReference type="NCBI Taxonomy" id="980271"/>
    <lineage>
        <taxon>Bacteria</taxon>
        <taxon>Pseudomonadati</taxon>
        <taxon>Planctomycetota</taxon>
        <taxon>Planctomycetia</taxon>
        <taxon>Pirellulales</taxon>
        <taxon>Pirellulaceae</taxon>
        <taxon>Aporhodopirellula</taxon>
    </lineage>
</organism>
<dbReference type="Gene3D" id="2.160.10.10">
    <property type="entry name" value="Hexapeptide repeat proteins"/>
    <property type="match status" value="1"/>
</dbReference>
<sequence length="145" mass="15240">MLLRSFGASIGANARISPSARVWAPWNLTVGEEASIAHNVDCYCVAPISIGAHATVSQYAHLCSASHDISDPHMSLTMLPISIADQAWVCAGAFIGPGVDIGAGAVVGAHAVVTRSVDEWTVVAGNPARPLKRRELRNTRQIDGD</sequence>
<dbReference type="PANTHER" id="PTHR23416">
    <property type="entry name" value="SIALIC ACID SYNTHASE-RELATED"/>
    <property type="match status" value="1"/>
</dbReference>
<comment type="similarity">
    <text evidence="1">Belongs to the transferase hexapeptide repeat family.</text>
</comment>
<name>A0A7W5DXZ7_9BACT</name>
<dbReference type="InterPro" id="IPR001451">
    <property type="entry name" value="Hexapep"/>
</dbReference>
<keyword evidence="2 3" id="KW-0808">Transferase</keyword>
<dbReference type="GO" id="GO:0005829">
    <property type="term" value="C:cytosol"/>
    <property type="evidence" value="ECO:0007669"/>
    <property type="project" value="TreeGrafter"/>
</dbReference>
<dbReference type="InterPro" id="IPR011004">
    <property type="entry name" value="Trimer_LpxA-like_sf"/>
</dbReference>
<protein>
    <submittedName>
        <fullName evidence="3">Putative colanic acid biosynthesis acetyltransferase WcaF</fullName>
        <ecNumber evidence="3">2.3.1.-</ecNumber>
    </submittedName>
</protein>
<dbReference type="InterPro" id="IPR051159">
    <property type="entry name" value="Hexapeptide_acetyltransf"/>
</dbReference>